<evidence type="ECO:0000256" key="2">
    <source>
        <dbReference type="ARBA" id="ARBA00007104"/>
    </source>
</evidence>
<evidence type="ECO:0000256" key="8">
    <source>
        <dbReference type="SAM" id="Phobius"/>
    </source>
</evidence>
<dbReference type="AlphaFoldDB" id="A0A507BTN9"/>
<comment type="caution">
    <text evidence="11">The sequence shown here is derived from an EMBL/GenBank/DDBJ whole genome shotgun (WGS) entry which is preliminary data.</text>
</comment>
<feature type="signal peptide" evidence="9">
    <location>
        <begin position="1"/>
        <end position="17"/>
    </location>
</feature>
<keyword evidence="6 8" id="KW-0472">Membrane</keyword>
<protein>
    <recommendedName>
        <fullName evidence="10">GOLD domain-containing protein</fullName>
    </recommendedName>
</protein>
<comment type="similarity">
    <text evidence="2">Belongs to the EMP24/GP25L family.</text>
</comment>
<feature type="chain" id="PRO_5021255580" description="GOLD domain-containing protein" evidence="9">
    <location>
        <begin position="18"/>
        <end position="212"/>
    </location>
</feature>
<dbReference type="SMART" id="SM01190">
    <property type="entry name" value="EMP24_GP25L"/>
    <property type="match status" value="1"/>
</dbReference>
<dbReference type="GO" id="GO:0016020">
    <property type="term" value="C:membrane"/>
    <property type="evidence" value="ECO:0007669"/>
    <property type="project" value="UniProtKB-SubCell"/>
</dbReference>
<evidence type="ECO:0000313" key="11">
    <source>
        <dbReference type="EMBL" id="TPX32900.1"/>
    </source>
</evidence>
<dbReference type="InterPro" id="IPR015720">
    <property type="entry name" value="Emp24-like"/>
</dbReference>
<dbReference type="RefSeq" id="XP_031024029.1">
    <property type="nucleotide sequence ID" value="XM_031169970.1"/>
</dbReference>
<keyword evidence="5 8" id="KW-1133">Transmembrane helix</keyword>
<feature type="domain" description="GOLD" evidence="10">
    <location>
        <begin position="17"/>
        <end position="207"/>
    </location>
</feature>
<sequence length="212" mass="24052">MRVFIFSILALLTIVNAVKFELFATPVTGTKRCVSQFIGRDVLVSGTFNIGDGELQISDVEISDDSPERNKFFYKKDVSGTIKFAFTTHAFADVNFCVLNTLVDGVPPSPNTKRLVNIHIDSGADAVDYSEIAKQEKLKPMEIELRKLESEMDRIVSEMEFLKEREAAMRDTNESTNERVKYFSLLSITTLISVGVWQIWHLRQFFAAKKLI</sequence>
<evidence type="ECO:0000256" key="4">
    <source>
        <dbReference type="ARBA" id="ARBA00022729"/>
    </source>
</evidence>
<keyword evidence="7" id="KW-0175">Coiled coil</keyword>
<gene>
    <name evidence="11" type="ORF">SmJEL517_g04042</name>
</gene>
<feature type="transmembrane region" description="Helical" evidence="8">
    <location>
        <begin position="182"/>
        <end position="200"/>
    </location>
</feature>
<comment type="subcellular location">
    <subcellularLocation>
        <location evidence="1">Membrane</location>
        <topology evidence="1">Single-pass type I membrane protein</topology>
    </subcellularLocation>
</comment>
<evidence type="ECO:0000256" key="5">
    <source>
        <dbReference type="ARBA" id="ARBA00022989"/>
    </source>
</evidence>
<evidence type="ECO:0000313" key="12">
    <source>
        <dbReference type="Proteomes" id="UP000319731"/>
    </source>
</evidence>
<reference evidence="11 12" key="1">
    <citation type="journal article" date="2019" name="Sci. Rep.">
        <title>Comparative genomics of chytrid fungi reveal insights into the obligate biotrophic and pathogenic lifestyle of Synchytrium endobioticum.</title>
        <authorList>
            <person name="van de Vossenberg B.T.L.H."/>
            <person name="Warris S."/>
            <person name="Nguyen H.D.T."/>
            <person name="van Gent-Pelzer M.P.E."/>
            <person name="Joly D.L."/>
            <person name="van de Geest H.C."/>
            <person name="Bonants P.J.M."/>
            <person name="Smith D.S."/>
            <person name="Levesque C.A."/>
            <person name="van der Lee T.A.J."/>
        </authorList>
    </citation>
    <scope>NUCLEOTIDE SEQUENCE [LARGE SCALE GENOMIC DNA]</scope>
    <source>
        <strain evidence="11 12">JEL517</strain>
    </source>
</reference>
<dbReference type="EMBL" id="QEAO01000025">
    <property type="protein sequence ID" value="TPX32900.1"/>
    <property type="molecule type" value="Genomic_DNA"/>
</dbReference>
<evidence type="ECO:0000256" key="3">
    <source>
        <dbReference type="ARBA" id="ARBA00022692"/>
    </source>
</evidence>
<feature type="coiled-coil region" evidence="7">
    <location>
        <begin position="138"/>
        <end position="179"/>
    </location>
</feature>
<proteinExistence type="inferred from homology"/>
<organism evidence="11 12">
    <name type="scientific">Synchytrium microbalum</name>
    <dbReference type="NCBI Taxonomy" id="1806994"/>
    <lineage>
        <taxon>Eukaryota</taxon>
        <taxon>Fungi</taxon>
        <taxon>Fungi incertae sedis</taxon>
        <taxon>Chytridiomycota</taxon>
        <taxon>Chytridiomycota incertae sedis</taxon>
        <taxon>Chytridiomycetes</taxon>
        <taxon>Synchytriales</taxon>
        <taxon>Synchytriaceae</taxon>
        <taxon>Synchytrium</taxon>
    </lineage>
</organism>
<dbReference type="Proteomes" id="UP000319731">
    <property type="component" value="Unassembled WGS sequence"/>
</dbReference>
<evidence type="ECO:0000256" key="1">
    <source>
        <dbReference type="ARBA" id="ARBA00004479"/>
    </source>
</evidence>
<evidence type="ECO:0000256" key="9">
    <source>
        <dbReference type="SAM" id="SignalP"/>
    </source>
</evidence>
<dbReference type="Pfam" id="PF01105">
    <property type="entry name" value="EMP24_GP25L"/>
    <property type="match status" value="1"/>
</dbReference>
<accession>A0A507BTN9</accession>
<dbReference type="InterPro" id="IPR009038">
    <property type="entry name" value="GOLD_dom"/>
</dbReference>
<dbReference type="PANTHER" id="PTHR22811">
    <property type="entry name" value="TRANSMEMBRANE EMP24 DOMAIN-CONTAINING PROTEIN"/>
    <property type="match status" value="1"/>
</dbReference>
<dbReference type="STRING" id="1806994.A0A507BTN9"/>
<keyword evidence="3 8" id="KW-0812">Transmembrane</keyword>
<name>A0A507BTN9_9FUNG</name>
<dbReference type="GeneID" id="42005267"/>
<evidence type="ECO:0000256" key="7">
    <source>
        <dbReference type="SAM" id="Coils"/>
    </source>
</evidence>
<dbReference type="OrthoDB" id="759142at2759"/>
<evidence type="ECO:0000259" key="10">
    <source>
        <dbReference type="SMART" id="SM01190"/>
    </source>
</evidence>
<keyword evidence="12" id="KW-1185">Reference proteome</keyword>
<keyword evidence="4 9" id="KW-0732">Signal</keyword>
<evidence type="ECO:0000256" key="6">
    <source>
        <dbReference type="ARBA" id="ARBA00023136"/>
    </source>
</evidence>